<sequence length="705" mass="79820">MIHRIGVIAVIQLREIMTPVTDYLSQSSTLEQAITIMKRKKWNIVPATDQDGRLLGVFTRSILYQMVLAGQPLHTPIHPFMKTDVVAFSVDTPYDIIEKVVENSNVGSGVVLDGEQRPIGLITSIDIARTLLRTSYSLREQLEAILATSQLGAVMTDEQNQVIFVNARFCDMLGCAEKQIIGRNITDVIPDIHTTEVQEMEQEVHKRIVVGNYRTIVRLSKYKTVKGQEGFIALFQNISEVERMAEELESVKRWKSMLQTVIDKAYDGIVMINQQGRISFVSPSLIELFELDESQTIHQPIDGVLPQLGLTRVVKSGLADISDFMEVNGIQYIVHRIPVLQDQHVVGAIGKIMFRQLQEVRERFKRFDRHEWKEGVARQQRRQAESSRFTFDEIITSDYQMEKLVRSVSKAAKGRSTILIRGESGTGKELFAHAIHSISPREEKPFVTVNCAAIPEHLLESEFFGYEEGAFTGAKHKGKVGKFDLAHGGTLFLDEVGDMSLPLQAKLLRVLQEGEFYRVGGTDRIHVDVRIISATNRPLEDMVEKGTFREDLFYRLNVISFEIPPLRLRKGDILLLCELFIKDLNKSNGTSVTSIDPEAQCVMLGYEWLGNVRELRNVLERAMVFAESGKIQLDDLPDYVLKKTSLPNNQQHPVLQQNLLNQAEQDTIQIALQKTNGNKSQAARLLGISRSVLYEKLKKYQISCL</sequence>
<dbReference type="CDD" id="cd02205">
    <property type="entry name" value="CBS_pair_SF"/>
    <property type="match status" value="1"/>
</dbReference>
<dbReference type="InterPro" id="IPR000644">
    <property type="entry name" value="CBS_dom"/>
</dbReference>
<dbReference type="SUPFAM" id="SSF52540">
    <property type="entry name" value="P-loop containing nucleoside triphosphate hydrolases"/>
    <property type="match status" value="1"/>
</dbReference>
<reference evidence="1 2" key="1">
    <citation type="submission" date="2015-12" db="EMBL/GenBank/DDBJ databases">
        <title>Genome sequence of Aneurinibacillus soli.</title>
        <authorList>
            <person name="Lee J.S."/>
            <person name="Lee K.C."/>
            <person name="Kim K.K."/>
            <person name="Lee B.W."/>
        </authorList>
    </citation>
    <scope>NUCLEOTIDE SEQUENCE [LARGE SCALE GENOMIC DNA]</scope>
    <source>
        <strain evidence="1 2">CB4</strain>
    </source>
</reference>
<dbReference type="SMART" id="SM00382">
    <property type="entry name" value="AAA"/>
    <property type="match status" value="1"/>
</dbReference>
<dbReference type="PRINTS" id="PR01590">
    <property type="entry name" value="HTHFIS"/>
</dbReference>
<dbReference type="InterPro" id="IPR000014">
    <property type="entry name" value="PAS"/>
</dbReference>
<dbReference type="SMART" id="SM00091">
    <property type="entry name" value="PAS"/>
    <property type="match status" value="2"/>
</dbReference>
<accession>A0A0U5BA88</accession>
<dbReference type="PROSITE" id="PS00675">
    <property type="entry name" value="SIGMA54_INTERACT_1"/>
    <property type="match status" value="1"/>
</dbReference>
<dbReference type="Proteomes" id="UP000217696">
    <property type="component" value="Chromosome"/>
</dbReference>
<dbReference type="Pfam" id="PF00989">
    <property type="entry name" value="PAS"/>
    <property type="match status" value="2"/>
</dbReference>
<gene>
    <name evidence="1" type="primary">zraR_2</name>
    <name evidence="1" type="ORF">CB4_01994</name>
</gene>
<dbReference type="InterPro" id="IPR003593">
    <property type="entry name" value="AAA+_ATPase"/>
</dbReference>
<dbReference type="Gene3D" id="3.10.580.10">
    <property type="entry name" value="CBS-domain"/>
    <property type="match status" value="1"/>
</dbReference>
<dbReference type="RefSeq" id="WP_231956213.1">
    <property type="nucleotide sequence ID" value="NZ_AP017312.1"/>
</dbReference>
<dbReference type="Gene3D" id="3.30.450.20">
    <property type="entry name" value="PAS domain"/>
    <property type="match status" value="2"/>
</dbReference>
<dbReference type="InterPro" id="IPR002197">
    <property type="entry name" value="HTH_Fis"/>
</dbReference>
<dbReference type="GO" id="GO:0006355">
    <property type="term" value="P:regulation of DNA-templated transcription"/>
    <property type="evidence" value="ECO:0007669"/>
    <property type="project" value="InterPro"/>
</dbReference>
<dbReference type="InterPro" id="IPR046342">
    <property type="entry name" value="CBS_dom_sf"/>
</dbReference>
<dbReference type="CDD" id="cd00009">
    <property type="entry name" value="AAA"/>
    <property type="match status" value="1"/>
</dbReference>
<dbReference type="PROSITE" id="PS50045">
    <property type="entry name" value="SIGMA54_INTERACT_4"/>
    <property type="match status" value="1"/>
</dbReference>
<dbReference type="InterPro" id="IPR009057">
    <property type="entry name" value="Homeodomain-like_sf"/>
</dbReference>
<dbReference type="InterPro" id="IPR013767">
    <property type="entry name" value="PAS_fold"/>
</dbReference>
<dbReference type="InterPro" id="IPR002078">
    <property type="entry name" value="Sigma_54_int"/>
</dbReference>
<dbReference type="NCBIfam" id="TIGR00229">
    <property type="entry name" value="sensory_box"/>
    <property type="match status" value="1"/>
</dbReference>
<dbReference type="InterPro" id="IPR027417">
    <property type="entry name" value="P-loop_NTPase"/>
</dbReference>
<protein>
    <submittedName>
        <fullName evidence="1">Transcriptional regulatory protein ZraR</fullName>
    </submittedName>
</protein>
<evidence type="ECO:0000313" key="2">
    <source>
        <dbReference type="Proteomes" id="UP000217696"/>
    </source>
</evidence>
<dbReference type="Pfam" id="PF00571">
    <property type="entry name" value="CBS"/>
    <property type="match status" value="2"/>
</dbReference>
<dbReference type="InterPro" id="IPR035965">
    <property type="entry name" value="PAS-like_dom_sf"/>
</dbReference>
<dbReference type="PANTHER" id="PTHR32071:SF57">
    <property type="entry name" value="C4-DICARBOXYLATE TRANSPORT TRANSCRIPTIONAL REGULATORY PROTEIN DCTD"/>
    <property type="match status" value="1"/>
</dbReference>
<dbReference type="CDD" id="cd00130">
    <property type="entry name" value="PAS"/>
    <property type="match status" value="1"/>
</dbReference>
<dbReference type="GO" id="GO:0043565">
    <property type="term" value="F:sequence-specific DNA binding"/>
    <property type="evidence" value="ECO:0007669"/>
    <property type="project" value="InterPro"/>
</dbReference>
<dbReference type="KEGG" id="asoc:CB4_01994"/>
<dbReference type="SUPFAM" id="SSF46689">
    <property type="entry name" value="Homeodomain-like"/>
    <property type="match status" value="1"/>
</dbReference>
<organism evidence="1 2">
    <name type="scientific">Aneurinibacillus soli</name>
    <dbReference type="NCBI Taxonomy" id="1500254"/>
    <lineage>
        <taxon>Bacteria</taxon>
        <taxon>Bacillati</taxon>
        <taxon>Bacillota</taxon>
        <taxon>Bacilli</taxon>
        <taxon>Bacillales</taxon>
        <taxon>Paenibacillaceae</taxon>
        <taxon>Aneurinibacillus group</taxon>
        <taxon>Aneurinibacillus</taxon>
    </lineage>
</organism>
<name>A0A0U5BA88_9BACL</name>
<proteinExistence type="predicted"/>
<dbReference type="SUPFAM" id="SSF54631">
    <property type="entry name" value="CBS-domain pair"/>
    <property type="match status" value="1"/>
</dbReference>
<dbReference type="PANTHER" id="PTHR32071">
    <property type="entry name" value="TRANSCRIPTIONAL REGULATORY PROTEIN"/>
    <property type="match status" value="1"/>
</dbReference>
<dbReference type="Pfam" id="PF25601">
    <property type="entry name" value="AAA_lid_14"/>
    <property type="match status" value="1"/>
</dbReference>
<dbReference type="Pfam" id="PF02954">
    <property type="entry name" value="HTH_8"/>
    <property type="match status" value="1"/>
</dbReference>
<dbReference type="InterPro" id="IPR025943">
    <property type="entry name" value="Sigma_54_int_dom_ATP-bd_2"/>
</dbReference>
<dbReference type="PROSITE" id="PS50112">
    <property type="entry name" value="PAS"/>
    <property type="match status" value="1"/>
</dbReference>
<dbReference type="Gene3D" id="1.10.10.60">
    <property type="entry name" value="Homeodomain-like"/>
    <property type="match status" value="1"/>
</dbReference>
<dbReference type="PROSITE" id="PS51371">
    <property type="entry name" value="CBS"/>
    <property type="match status" value="2"/>
</dbReference>
<dbReference type="Gene3D" id="3.40.50.300">
    <property type="entry name" value="P-loop containing nucleotide triphosphate hydrolases"/>
    <property type="match status" value="1"/>
</dbReference>
<dbReference type="InterPro" id="IPR058031">
    <property type="entry name" value="AAA_lid_NorR"/>
</dbReference>
<dbReference type="GO" id="GO:0005524">
    <property type="term" value="F:ATP binding"/>
    <property type="evidence" value="ECO:0007669"/>
    <property type="project" value="InterPro"/>
</dbReference>
<dbReference type="InterPro" id="IPR025662">
    <property type="entry name" value="Sigma_54_int_dom_ATP-bd_1"/>
</dbReference>
<keyword evidence="2" id="KW-1185">Reference proteome</keyword>
<dbReference type="FunFam" id="3.40.50.300:FF:000006">
    <property type="entry name" value="DNA-binding transcriptional regulator NtrC"/>
    <property type="match status" value="1"/>
</dbReference>
<dbReference type="EMBL" id="AP017312">
    <property type="protein sequence ID" value="BAU27820.1"/>
    <property type="molecule type" value="Genomic_DNA"/>
</dbReference>
<dbReference type="Gene3D" id="1.10.8.60">
    <property type="match status" value="1"/>
</dbReference>
<evidence type="ECO:0000313" key="1">
    <source>
        <dbReference type="EMBL" id="BAU27820.1"/>
    </source>
</evidence>
<dbReference type="AlphaFoldDB" id="A0A0U5BA88"/>
<dbReference type="PROSITE" id="PS00676">
    <property type="entry name" value="SIGMA54_INTERACT_2"/>
    <property type="match status" value="1"/>
</dbReference>
<dbReference type="Pfam" id="PF00158">
    <property type="entry name" value="Sigma54_activat"/>
    <property type="match status" value="1"/>
</dbReference>
<dbReference type="SUPFAM" id="SSF55785">
    <property type="entry name" value="PYP-like sensor domain (PAS domain)"/>
    <property type="match status" value="2"/>
</dbReference>